<dbReference type="Gene3D" id="3.40.50.12230">
    <property type="match status" value="1"/>
</dbReference>
<comment type="caution">
    <text evidence="3">The sequence shown here is derived from an EMBL/GenBank/DDBJ whole genome shotgun (WGS) entry which is preliminary data.</text>
</comment>
<dbReference type="PANTHER" id="PTHR11138">
    <property type="entry name" value="METHIONYL-TRNA FORMYLTRANSFERASE"/>
    <property type="match status" value="1"/>
</dbReference>
<evidence type="ECO:0000256" key="1">
    <source>
        <dbReference type="SAM" id="MobiDB-lite"/>
    </source>
</evidence>
<dbReference type="Pfam" id="PF00551">
    <property type="entry name" value="Formyl_trans_N"/>
    <property type="match status" value="1"/>
</dbReference>
<evidence type="ECO:0000313" key="4">
    <source>
        <dbReference type="Proteomes" id="UP001642405"/>
    </source>
</evidence>
<protein>
    <submittedName>
        <fullName evidence="3">Methionyl-tRNA formyltransferase</fullName>
        <ecNumber evidence="3">2.1.2.9</ecNumber>
    </submittedName>
</protein>
<dbReference type="SUPFAM" id="SSF53328">
    <property type="entry name" value="Formyltransferase"/>
    <property type="match status" value="1"/>
</dbReference>
<dbReference type="EMBL" id="CAWUHB010000037">
    <property type="protein sequence ID" value="CAK7226846.1"/>
    <property type="molecule type" value="Genomic_DNA"/>
</dbReference>
<feature type="domain" description="Formyl transferase N-terminal" evidence="2">
    <location>
        <begin position="79"/>
        <end position="152"/>
    </location>
</feature>
<feature type="compositionally biased region" description="Polar residues" evidence="1">
    <location>
        <begin position="233"/>
        <end position="243"/>
    </location>
</feature>
<reference evidence="3 4" key="1">
    <citation type="submission" date="2024-01" db="EMBL/GenBank/DDBJ databases">
        <authorList>
            <person name="Allen C."/>
            <person name="Tagirdzhanova G."/>
        </authorList>
    </citation>
    <scope>NUCLEOTIDE SEQUENCE [LARGE SCALE GENOMIC DNA]</scope>
</reference>
<feature type="region of interest" description="Disordered" evidence="1">
    <location>
        <begin position="209"/>
        <end position="243"/>
    </location>
</feature>
<dbReference type="Proteomes" id="UP001642405">
    <property type="component" value="Unassembled WGS sequence"/>
</dbReference>
<keyword evidence="4" id="KW-1185">Reference proteome</keyword>
<keyword evidence="3" id="KW-0808">Transferase</keyword>
<name>A0ABP0C5L1_9PEZI</name>
<evidence type="ECO:0000313" key="3">
    <source>
        <dbReference type="EMBL" id="CAK7226846.1"/>
    </source>
</evidence>
<dbReference type="GO" id="GO:0004479">
    <property type="term" value="F:methionyl-tRNA formyltransferase activity"/>
    <property type="evidence" value="ECO:0007669"/>
    <property type="project" value="UniProtKB-EC"/>
</dbReference>
<proteinExistence type="predicted"/>
<accession>A0ABP0C5L1</accession>
<evidence type="ECO:0000259" key="2">
    <source>
        <dbReference type="Pfam" id="PF00551"/>
    </source>
</evidence>
<gene>
    <name evidence="3" type="primary">FMT1</name>
    <name evidence="3" type="ORF">SCUCBS95973_006336</name>
</gene>
<dbReference type="InterPro" id="IPR036477">
    <property type="entry name" value="Formyl_transf_N_sf"/>
</dbReference>
<dbReference type="EC" id="2.1.2.9" evidence="3"/>
<sequence>MKSQRARAPAAVADTPGRIASLEVVVRPAKRTGRGRTTIVESPVKILATQLGLPVHERDTFTGWSPPLPNDSGSPGTAINMIVAVSFGLFVPKRLLRAARYGGLNVHPSLLPDLHGSAPIEHAVLLGRPRTGVTVQTLDETTFDGGRRLLQGPVVDSMPTRTDVGLPLPPRCTAADLHALLAPLGANLLVEVLRQGLYLPEHADLNVAAPPSLSSSSSSTRFEPAPAPKLTKADQQVPWQGQTAADIDRRARALGELWTQMELLPTKKEKKEKKENKDSKAGLPKIKRAIFDKVDLVAFPDSLCAVLKARGRVPPEITRDVDGLQTATFVQEHGSETPHRIMRLPFAVDGESIVVPVGVDLDDDGRSRSSCLRIGSIRVEGEKTKAAARAMAAFSSKGDQAALDEIAWDVVLHQ</sequence>
<dbReference type="InterPro" id="IPR002376">
    <property type="entry name" value="Formyl_transf_N"/>
</dbReference>
<organism evidence="3 4">
    <name type="scientific">Sporothrix curviconia</name>
    <dbReference type="NCBI Taxonomy" id="1260050"/>
    <lineage>
        <taxon>Eukaryota</taxon>
        <taxon>Fungi</taxon>
        <taxon>Dikarya</taxon>
        <taxon>Ascomycota</taxon>
        <taxon>Pezizomycotina</taxon>
        <taxon>Sordariomycetes</taxon>
        <taxon>Sordariomycetidae</taxon>
        <taxon>Ophiostomatales</taxon>
        <taxon>Ophiostomataceae</taxon>
        <taxon>Sporothrix</taxon>
    </lineage>
</organism>
<dbReference type="PANTHER" id="PTHR11138:SF5">
    <property type="entry name" value="METHIONYL-TRNA FORMYLTRANSFERASE, MITOCHONDRIAL"/>
    <property type="match status" value="1"/>
</dbReference>